<dbReference type="AlphaFoldDB" id="A0A7K0DTR5"/>
<organism evidence="2 3">
    <name type="scientific">Nocardia aurantia</name>
    <dbReference type="NCBI Taxonomy" id="2585199"/>
    <lineage>
        <taxon>Bacteria</taxon>
        <taxon>Bacillati</taxon>
        <taxon>Actinomycetota</taxon>
        <taxon>Actinomycetes</taxon>
        <taxon>Mycobacteriales</taxon>
        <taxon>Nocardiaceae</taxon>
        <taxon>Nocardia</taxon>
    </lineage>
</organism>
<evidence type="ECO:0000313" key="2">
    <source>
        <dbReference type="EMBL" id="MQY29160.1"/>
    </source>
</evidence>
<dbReference type="InterPro" id="IPR028949">
    <property type="entry name" value="Ntox15"/>
</dbReference>
<dbReference type="Pfam" id="PF15604">
    <property type="entry name" value="Ntox15"/>
    <property type="match status" value="1"/>
</dbReference>
<feature type="domain" description="Novel toxin 15" evidence="1">
    <location>
        <begin position="145"/>
        <end position="292"/>
    </location>
</feature>
<evidence type="ECO:0000313" key="3">
    <source>
        <dbReference type="Proteomes" id="UP000431401"/>
    </source>
</evidence>
<keyword evidence="3" id="KW-1185">Reference proteome</keyword>
<comment type="caution">
    <text evidence="2">The sequence shown here is derived from an EMBL/GenBank/DDBJ whole genome shotgun (WGS) entry which is preliminary data.</text>
</comment>
<sequence>MSEGGALGAAWELTRTRVAAVIERVGRVASEAIEESSAPLAHGLRETVAAEERGAAMARITSIAPEKAYPEQTFIVKGGQLHPVNTADGSKWEAIGAGNSGSRWAADPENVAVGVNNSGELTERAERMVTLNFKEGTTPGTVNKLGDYRWQVDRQLDGVNRLSSQEVLDNWQNVQRVGTAQRVAREEYAEELYERKLYEALEKDGRGELDGSPEEYAQQQVAAEMAKMRALHEQDLAGGGADRIGVLPDGSWSMGDKYVNSSLGSQWKQVRADLRSYAELLSRSGEGNKLMNVRWRVG</sequence>
<proteinExistence type="predicted"/>
<dbReference type="OrthoDB" id="4556881at2"/>
<accession>A0A7K0DTR5</accession>
<dbReference type="RefSeq" id="WP_153345697.1">
    <property type="nucleotide sequence ID" value="NZ_WEGI01000010.1"/>
</dbReference>
<reference evidence="2 3" key="1">
    <citation type="submission" date="2019-10" db="EMBL/GenBank/DDBJ databases">
        <title>Nocardia macrotermitis sp. nov. and Nocardia aurantia sp. nov., isolated from the gut of fungus growing-termite Macrotermes natalensis.</title>
        <authorList>
            <person name="Benndorf R."/>
            <person name="Schwitalla J."/>
            <person name="Martin K."/>
            <person name="De Beer W."/>
            <person name="Kaster A.-K."/>
            <person name="Vollmers J."/>
            <person name="Poulsen M."/>
            <person name="Beemelmanns C."/>
        </authorList>
    </citation>
    <scope>NUCLEOTIDE SEQUENCE [LARGE SCALE GENOMIC DNA]</scope>
    <source>
        <strain evidence="2 3">RB56</strain>
    </source>
</reference>
<evidence type="ECO:0000259" key="1">
    <source>
        <dbReference type="Pfam" id="PF15604"/>
    </source>
</evidence>
<gene>
    <name evidence="2" type="ORF">NRB56_47490</name>
</gene>
<dbReference type="EMBL" id="WEGI01000010">
    <property type="protein sequence ID" value="MQY29160.1"/>
    <property type="molecule type" value="Genomic_DNA"/>
</dbReference>
<dbReference type="Proteomes" id="UP000431401">
    <property type="component" value="Unassembled WGS sequence"/>
</dbReference>
<name>A0A7K0DTR5_9NOCA</name>
<protein>
    <recommendedName>
        <fullName evidence="1">Novel toxin 15 domain-containing protein</fullName>
    </recommendedName>
</protein>